<comment type="caution">
    <text evidence="2">The sequence shown here is derived from an EMBL/GenBank/DDBJ whole genome shotgun (WGS) entry which is preliminary data.</text>
</comment>
<reference evidence="2 3" key="1">
    <citation type="journal article" date="2013" name="Nat. Genet.">
        <title>The genome of the hydatid tapeworm Echinococcus granulosus.</title>
        <authorList>
            <person name="Zheng H."/>
            <person name="Zhang W."/>
            <person name="Zhang L."/>
            <person name="Zhang Z."/>
            <person name="Li J."/>
            <person name="Lu G."/>
            <person name="Zhu Y."/>
            <person name="Wang Y."/>
            <person name="Huang Y."/>
            <person name="Liu J."/>
            <person name="Kang H."/>
            <person name="Chen J."/>
            <person name="Wang L."/>
            <person name="Chen A."/>
            <person name="Yu S."/>
            <person name="Gao Z."/>
            <person name="Jin L."/>
            <person name="Gu W."/>
            <person name="Wang Z."/>
            <person name="Zhao L."/>
            <person name="Shi B."/>
            <person name="Wen H."/>
            <person name="Lin R."/>
            <person name="Jones M.K."/>
            <person name="Brejova B."/>
            <person name="Vinar T."/>
            <person name="Zhao G."/>
            <person name="McManus D.P."/>
            <person name="Chen Z."/>
            <person name="Zhou Y."/>
            <person name="Wang S."/>
        </authorList>
    </citation>
    <scope>NUCLEOTIDE SEQUENCE [LARGE SCALE GENOMIC DNA]</scope>
</reference>
<accession>W6U3M8</accession>
<keyword evidence="1" id="KW-0812">Transmembrane</keyword>
<dbReference type="KEGG" id="egl:EGR_09949"/>
<keyword evidence="1" id="KW-1133">Transmembrane helix</keyword>
<dbReference type="Proteomes" id="UP000019149">
    <property type="component" value="Unassembled WGS sequence"/>
</dbReference>
<feature type="transmembrane region" description="Helical" evidence="1">
    <location>
        <begin position="53"/>
        <end position="75"/>
    </location>
</feature>
<protein>
    <submittedName>
        <fullName evidence="2">Uncharacterized protein</fullName>
    </submittedName>
</protein>
<proteinExistence type="predicted"/>
<keyword evidence="1" id="KW-0472">Membrane</keyword>
<evidence type="ECO:0000313" key="2">
    <source>
        <dbReference type="EMBL" id="EUB55186.1"/>
    </source>
</evidence>
<gene>
    <name evidence="2" type="ORF">EGR_09949</name>
</gene>
<evidence type="ECO:0000313" key="3">
    <source>
        <dbReference type="Proteomes" id="UP000019149"/>
    </source>
</evidence>
<dbReference type="AlphaFoldDB" id="W6U3M8"/>
<dbReference type="RefSeq" id="XP_024346382.1">
    <property type="nucleotide sequence ID" value="XM_024499198.1"/>
</dbReference>
<organism evidence="2 3">
    <name type="scientific">Echinococcus granulosus</name>
    <name type="common">Hydatid tapeworm</name>
    <dbReference type="NCBI Taxonomy" id="6210"/>
    <lineage>
        <taxon>Eukaryota</taxon>
        <taxon>Metazoa</taxon>
        <taxon>Spiralia</taxon>
        <taxon>Lophotrochozoa</taxon>
        <taxon>Platyhelminthes</taxon>
        <taxon>Cestoda</taxon>
        <taxon>Eucestoda</taxon>
        <taxon>Cyclophyllidea</taxon>
        <taxon>Taeniidae</taxon>
        <taxon>Echinococcus</taxon>
        <taxon>Echinococcus granulosus group</taxon>
    </lineage>
</organism>
<evidence type="ECO:0000256" key="1">
    <source>
        <dbReference type="SAM" id="Phobius"/>
    </source>
</evidence>
<dbReference type="CTD" id="36345664"/>
<name>W6U3M8_ECHGR</name>
<sequence>MSVIVSWCMEFSHLPIEEFSLIKLGFPLDLACIRIEEFSIFCMPIHPHILNEILLFYIFIAILLLEGVICCNVMWMHEGFVSTSTTIFFIRDRKKGCIVSLKKCSRSSLMKQCPKGRNFCKHVCQGDVSEGNGKCTDKVSLINNLQIAIVMGSPQLCLNDTRKIEKSECTVLILYTKDGVSCTIPPKRLVCVDHNSSRRFFAEKLTVNVLENNQRAKTKSRESHILLTNKEAKTRRRMNLGGFLNFLSLKQTNLRQRVGYEGLACITAYLDERLQSKQNGVSGSYNSPHKCEAPLTEKMVNVWKSKGSNFNCLKDNDEISHKLLKPWVRFIYQVATLVRCLNQLNVVKNCIKNTNSLANQRMSSLPQFKLSFQRTNKQNGCQMYLLYSTLCYTKDCFNLTNLHDLSKQLPFTA</sequence>
<dbReference type="EMBL" id="APAU02000178">
    <property type="protein sequence ID" value="EUB55186.1"/>
    <property type="molecule type" value="Genomic_DNA"/>
</dbReference>
<dbReference type="GeneID" id="36345664"/>
<keyword evidence="3" id="KW-1185">Reference proteome</keyword>